<feature type="domain" description="Ricin B lectin" evidence="2">
    <location>
        <begin position="31"/>
        <end position="162"/>
    </location>
</feature>
<dbReference type="SUPFAM" id="SSF50370">
    <property type="entry name" value="Ricin B-like lectins"/>
    <property type="match status" value="1"/>
</dbReference>
<dbReference type="PROSITE" id="PS50231">
    <property type="entry name" value="RICIN_B_LECTIN"/>
    <property type="match status" value="1"/>
</dbReference>
<keyword evidence="1" id="KW-0732">Signal</keyword>
<gene>
    <name evidence="3" type="ORF">HGRIS_001828</name>
</gene>
<comment type="caution">
    <text evidence="3">The sequence shown here is derived from an EMBL/GenBank/DDBJ whole genome shotgun (WGS) entry which is preliminary data.</text>
</comment>
<evidence type="ECO:0000313" key="3">
    <source>
        <dbReference type="EMBL" id="KAL0955592.1"/>
    </source>
</evidence>
<dbReference type="CDD" id="cd00161">
    <property type="entry name" value="beta-trefoil_Ricin-like"/>
    <property type="match status" value="1"/>
</dbReference>
<evidence type="ECO:0000313" key="4">
    <source>
        <dbReference type="Proteomes" id="UP001556367"/>
    </source>
</evidence>
<sequence>MMYISQLVVFITASIAAVSAIPAKRQAASTRAVQLHPNGVATKCLDVAANKQANNTPVQIFDCNGSGAQAWNLIPGSTHVRLNGTNFCLDAGDSPASGTQMKIYTCFENLPAQEWFWTTDDRIALENQGQCLDMTNGNLANGTPVQIWKCTDSNTNQIWTATTL</sequence>
<evidence type="ECO:0000259" key="2">
    <source>
        <dbReference type="SMART" id="SM00458"/>
    </source>
</evidence>
<protein>
    <recommendedName>
        <fullName evidence="2">Ricin B lectin domain-containing protein</fullName>
    </recommendedName>
</protein>
<dbReference type="InterPro" id="IPR035992">
    <property type="entry name" value="Ricin_B-like_lectins"/>
</dbReference>
<dbReference type="SMART" id="SM00458">
    <property type="entry name" value="RICIN"/>
    <property type="match status" value="1"/>
</dbReference>
<feature type="signal peptide" evidence="1">
    <location>
        <begin position="1"/>
        <end position="20"/>
    </location>
</feature>
<dbReference type="Gene3D" id="2.80.10.50">
    <property type="match status" value="2"/>
</dbReference>
<dbReference type="InterPro" id="IPR000772">
    <property type="entry name" value="Ricin_B_lectin"/>
</dbReference>
<name>A0ABR3JJP6_9AGAR</name>
<dbReference type="Proteomes" id="UP001556367">
    <property type="component" value="Unassembled WGS sequence"/>
</dbReference>
<proteinExistence type="predicted"/>
<feature type="chain" id="PRO_5047364745" description="Ricin B lectin domain-containing protein" evidence="1">
    <location>
        <begin position="21"/>
        <end position="164"/>
    </location>
</feature>
<reference evidence="4" key="1">
    <citation type="submission" date="2024-06" db="EMBL/GenBank/DDBJ databases">
        <title>Multi-omics analyses provide insights into the biosynthesis of the anticancer antibiotic pleurotin in Hohenbuehelia grisea.</title>
        <authorList>
            <person name="Weaver J.A."/>
            <person name="Alberti F."/>
        </authorList>
    </citation>
    <scope>NUCLEOTIDE SEQUENCE [LARGE SCALE GENOMIC DNA]</scope>
    <source>
        <strain evidence="4">T-177</strain>
    </source>
</reference>
<keyword evidence="4" id="KW-1185">Reference proteome</keyword>
<evidence type="ECO:0000256" key="1">
    <source>
        <dbReference type="SAM" id="SignalP"/>
    </source>
</evidence>
<organism evidence="3 4">
    <name type="scientific">Hohenbuehelia grisea</name>
    <dbReference type="NCBI Taxonomy" id="104357"/>
    <lineage>
        <taxon>Eukaryota</taxon>
        <taxon>Fungi</taxon>
        <taxon>Dikarya</taxon>
        <taxon>Basidiomycota</taxon>
        <taxon>Agaricomycotina</taxon>
        <taxon>Agaricomycetes</taxon>
        <taxon>Agaricomycetidae</taxon>
        <taxon>Agaricales</taxon>
        <taxon>Pleurotineae</taxon>
        <taxon>Pleurotaceae</taxon>
        <taxon>Hohenbuehelia</taxon>
    </lineage>
</organism>
<dbReference type="EMBL" id="JASNQZ010000006">
    <property type="protein sequence ID" value="KAL0955592.1"/>
    <property type="molecule type" value="Genomic_DNA"/>
</dbReference>
<dbReference type="Pfam" id="PF00652">
    <property type="entry name" value="Ricin_B_lectin"/>
    <property type="match status" value="1"/>
</dbReference>
<accession>A0ABR3JJP6</accession>